<reference evidence="7" key="1">
    <citation type="submission" date="2017-09" db="EMBL/GenBank/DDBJ databases">
        <title>Genome sequence of Nannocystis excedens DSM 71.</title>
        <authorList>
            <person name="Blom J."/>
        </authorList>
    </citation>
    <scope>NUCLEOTIDE SEQUENCE [LARGE SCALE GENOMIC DNA]</scope>
    <source>
        <strain evidence="7">type strain: E19</strain>
    </source>
</reference>
<evidence type="ECO:0000256" key="4">
    <source>
        <dbReference type="NCBIfam" id="TIGR02018"/>
    </source>
</evidence>
<gene>
    <name evidence="6" type="primary">yvoA_2</name>
    <name evidence="6" type="ORF">HDIA_0209</name>
</gene>
<dbReference type="Proteomes" id="UP000223606">
    <property type="component" value="Chromosome 1"/>
</dbReference>
<keyword evidence="2" id="KW-0238">DNA-binding</keyword>
<dbReference type="EMBL" id="LT960614">
    <property type="protein sequence ID" value="SON53750.1"/>
    <property type="molecule type" value="Genomic_DNA"/>
</dbReference>
<dbReference type="SUPFAM" id="SSF46785">
    <property type="entry name" value="Winged helix' DNA-binding domain"/>
    <property type="match status" value="1"/>
</dbReference>
<accession>A0A2C9D0G0</accession>
<feature type="domain" description="HTH gntR-type" evidence="5">
    <location>
        <begin position="5"/>
        <end position="73"/>
    </location>
</feature>
<evidence type="ECO:0000259" key="5">
    <source>
        <dbReference type="PROSITE" id="PS50949"/>
    </source>
</evidence>
<dbReference type="GO" id="GO:0003677">
    <property type="term" value="F:DNA binding"/>
    <property type="evidence" value="ECO:0007669"/>
    <property type="project" value="UniProtKB-UniRule"/>
</dbReference>
<dbReference type="OrthoDB" id="9808698at2"/>
<dbReference type="SUPFAM" id="SSF64288">
    <property type="entry name" value="Chorismate lyase-like"/>
    <property type="match status" value="1"/>
</dbReference>
<dbReference type="Pfam" id="PF00392">
    <property type="entry name" value="GntR"/>
    <property type="match status" value="1"/>
</dbReference>
<dbReference type="InterPro" id="IPR010248">
    <property type="entry name" value="His_ut_repres"/>
</dbReference>
<dbReference type="Pfam" id="PF07702">
    <property type="entry name" value="UTRA"/>
    <property type="match status" value="1"/>
</dbReference>
<dbReference type="SMART" id="SM00345">
    <property type="entry name" value="HTH_GNTR"/>
    <property type="match status" value="1"/>
</dbReference>
<dbReference type="InterPro" id="IPR028978">
    <property type="entry name" value="Chorismate_lyase_/UTRA_dom_sf"/>
</dbReference>
<dbReference type="InterPro" id="IPR036390">
    <property type="entry name" value="WH_DNA-bd_sf"/>
</dbReference>
<keyword evidence="1" id="KW-0805">Transcription regulation</keyword>
<dbReference type="PANTHER" id="PTHR44846">
    <property type="entry name" value="MANNOSYL-D-GLYCERATE TRANSPORT/METABOLISM SYSTEM REPRESSOR MNGR-RELATED"/>
    <property type="match status" value="1"/>
</dbReference>
<dbReference type="InterPro" id="IPR036388">
    <property type="entry name" value="WH-like_DNA-bd_sf"/>
</dbReference>
<dbReference type="PRINTS" id="PR00035">
    <property type="entry name" value="HTHGNTR"/>
</dbReference>
<dbReference type="InterPro" id="IPR011663">
    <property type="entry name" value="UTRA"/>
</dbReference>
<organism evidence="6 7">
    <name type="scientific">Hartmannibacter diazotrophicus</name>
    <dbReference type="NCBI Taxonomy" id="1482074"/>
    <lineage>
        <taxon>Bacteria</taxon>
        <taxon>Pseudomonadati</taxon>
        <taxon>Pseudomonadota</taxon>
        <taxon>Alphaproteobacteria</taxon>
        <taxon>Hyphomicrobiales</taxon>
        <taxon>Pleomorphomonadaceae</taxon>
        <taxon>Hartmannibacter</taxon>
    </lineage>
</organism>
<dbReference type="InterPro" id="IPR000524">
    <property type="entry name" value="Tscrpt_reg_HTH_GntR"/>
</dbReference>
<dbReference type="PROSITE" id="PS50949">
    <property type="entry name" value="HTH_GNTR"/>
    <property type="match status" value="1"/>
</dbReference>
<dbReference type="RefSeq" id="WP_099553570.1">
    <property type="nucleotide sequence ID" value="NZ_LT960614.1"/>
</dbReference>
<evidence type="ECO:0000256" key="3">
    <source>
        <dbReference type="ARBA" id="ARBA00023163"/>
    </source>
</evidence>
<keyword evidence="7" id="KW-1185">Reference proteome</keyword>
<dbReference type="CDD" id="cd07377">
    <property type="entry name" value="WHTH_GntR"/>
    <property type="match status" value="1"/>
</dbReference>
<dbReference type="FunFam" id="1.10.10.10:FF:000079">
    <property type="entry name" value="GntR family transcriptional regulator"/>
    <property type="match status" value="1"/>
</dbReference>
<evidence type="ECO:0000313" key="7">
    <source>
        <dbReference type="Proteomes" id="UP000223606"/>
    </source>
</evidence>
<dbReference type="SMART" id="SM00866">
    <property type="entry name" value="UTRA"/>
    <property type="match status" value="1"/>
</dbReference>
<dbReference type="Gene3D" id="3.40.1410.10">
    <property type="entry name" value="Chorismate lyase-like"/>
    <property type="match status" value="1"/>
</dbReference>
<dbReference type="GO" id="GO:0006547">
    <property type="term" value="P:L-histidine metabolic process"/>
    <property type="evidence" value="ECO:0007669"/>
    <property type="project" value="UniProtKB-UniRule"/>
</dbReference>
<evidence type="ECO:0000313" key="6">
    <source>
        <dbReference type="EMBL" id="SON53750.1"/>
    </source>
</evidence>
<dbReference type="NCBIfam" id="TIGR02018">
    <property type="entry name" value="his_ut_repres"/>
    <property type="match status" value="1"/>
</dbReference>
<protein>
    <recommendedName>
        <fullName evidence="4">Histidine utilization repressor</fullName>
    </recommendedName>
</protein>
<dbReference type="KEGG" id="hdi:HDIA_0209"/>
<evidence type="ECO:0000256" key="1">
    <source>
        <dbReference type="ARBA" id="ARBA00023015"/>
    </source>
</evidence>
<dbReference type="GO" id="GO:0045892">
    <property type="term" value="P:negative regulation of DNA-templated transcription"/>
    <property type="evidence" value="ECO:0007669"/>
    <property type="project" value="UniProtKB-UniRule"/>
</dbReference>
<proteinExistence type="predicted"/>
<evidence type="ECO:0000256" key="2">
    <source>
        <dbReference type="ARBA" id="ARBA00023125"/>
    </source>
</evidence>
<dbReference type="AlphaFoldDB" id="A0A2C9D0G0"/>
<sequence>MSPPVSLHQRIRGDLEALILSGDWAPGQRVPAEHELMASYGCSRMTVNKVLTELASRGLVERRRRAGTFVARPRPPSALLQIPDVQADILALGHAYGLRLLEREQRESNAEDKARLGVDTPRPVLAIRCLHQADGRPFALEDRLIDLSTVPMAARESFEDEPPGTWLLHHVPWSEAEHRIWALNTDPQTARLLDLPAGAACLALGRQTWRNGAPVTEATTVYPAGGYQLAARFQPGHSRENA</sequence>
<keyword evidence="3" id="KW-0804">Transcription</keyword>
<dbReference type="Gene3D" id="1.10.10.10">
    <property type="entry name" value="Winged helix-like DNA-binding domain superfamily/Winged helix DNA-binding domain"/>
    <property type="match status" value="1"/>
</dbReference>
<dbReference type="GO" id="GO:0003700">
    <property type="term" value="F:DNA-binding transcription factor activity"/>
    <property type="evidence" value="ECO:0007669"/>
    <property type="project" value="UniProtKB-UniRule"/>
</dbReference>
<dbReference type="PANTHER" id="PTHR44846:SF16">
    <property type="entry name" value="TRANSCRIPTIONAL REGULATOR PHNF-RELATED"/>
    <property type="match status" value="1"/>
</dbReference>
<name>A0A2C9D0G0_9HYPH</name>
<dbReference type="InterPro" id="IPR050679">
    <property type="entry name" value="Bact_HTH_transcr_reg"/>
</dbReference>